<name>A0ABT4IKG6_9EURY</name>
<dbReference type="Proteomes" id="UP001141336">
    <property type="component" value="Unassembled WGS sequence"/>
</dbReference>
<proteinExistence type="predicted"/>
<evidence type="ECO:0000313" key="1">
    <source>
        <dbReference type="EMBL" id="MCZ0862252.1"/>
    </source>
</evidence>
<gene>
    <name evidence="1" type="ORF">O0S09_03155</name>
</gene>
<accession>A0ABT4IKG6</accession>
<organism evidence="1 2">
    <name type="scientific">Methanocorpusculum vombati</name>
    <dbReference type="NCBI Taxonomy" id="3002864"/>
    <lineage>
        <taxon>Archaea</taxon>
        <taxon>Methanobacteriati</taxon>
        <taxon>Methanobacteriota</taxon>
        <taxon>Stenosarchaea group</taxon>
        <taxon>Methanomicrobia</taxon>
        <taxon>Methanomicrobiales</taxon>
        <taxon>Methanocorpusculaceae</taxon>
        <taxon>Methanocorpusculum</taxon>
    </lineage>
</organism>
<dbReference type="RefSeq" id="WP_268922481.1">
    <property type="nucleotide sequence ID" value="NZ_JAPTGC010000003.1"/>
</dbReference>
<dbReference type="EMBL" id="JAPTGC010000003">
    <property type="protein sequence ID" value="MCZ0862252.1"/>
    <property type="molecule type" value="Genomic_DNA"/>
</dbReference>
<reference evidence="1" key="1">
    <citation type="submission" date="2022-12" db="EMBL/GenBank/DDBJ databases">
        <title>Isolation and characterisation of novel Methanocorpusculum spp. from native Australian herbivores indicates the genus is ancestrally host-associated.</title>
        <authorList>
            <person name="Volmer J.G."/>
            <person name="Soo R.M."/>
            <person name="Evans P.N."/>
            <person name="Hoedt E.C."/>
            <person name="Astorga Alsina A.L."/>
            <person name="Woodcroft B.J."/>
            <person name="Tyson G.W."/>
            <person name="Hugenholtz P."/>
            <person name="Morrison M."/>
        </authorList>
    </citation>
    <scope>NUCLEOTIDE SEQUENCE</scope>
    <source>
        <strain evidence="1">CW153</strain>
    </source>
</reference>
<comment type="caution">
    <text evidence="1">The sequence shown here is derived from an EMBL/GenBank/DDBJ whole genome shotgun (WGS) entry which is preliminary data.</text>
</comment>
<evidence type="ECO:0000313" key="2">
    <source>
        <dbReference type="Proteomes" id="UP001141336"/>
    </source>
</evidence>
<protein>
    <submittedName>
        <fullName evidence="1">Uncharacterized protein</fullName>
    </submittedName>
</protein>
<keyword evidence="2" id="KW-1185">Reference proteome</keyword>
<sequence length="125" mass="13865">MTDAELAYLANIDQNLRLLTAKLASTTEDISFQYPTPTEPTVELASGATYTRELNISKKLRRYTVSAPAGVIVSILKNDVPWRRHTNAFGTEDLPNGELFGKITIIAQNTTTYAVQWGCTLIFEP</sequence>